<evidence type="ECO:0000313" key="1">
    <source>
        <dbReference type="EMBL" id="AWN42302.1"/>
    </source>
</evidence>
<dbReference type="AlphaFoldDB" id="A0A2U8WAG5"/>
<keyword evidence="2" id="KW-1185">Reference proteome</keyword>
<dbReference type="OrthoDB" id="7363897at2"/>
<gene>
    <name evidence="1" type="ORF">DK389_19660</name>
</gene>
<dbReference type="RefSeq" id="WP_109892047.1">
    <property type="nucleotide sequence ID" value="NZ_CP029550.1"/>
</dbReference>
<protein>
    <submittedName>
        <fullName evidence="1">Uncharacterized protein</fullName>
    </submittedName>
</protein>
<accession>A0A2U8WAG5</accession>
<name>A0A2U8WAG5_9HYPH</name>
<dbReference type="Proteomes" id="UP000245926">
    <property type="component" value="Chromosome"/>
</dbReference>
<reference evidence="2" key="1">
    <citation type="submission" date="2018-05" db="EMBL/GenBank/DDBJ databases">
        <title>Complete Genome Sequence of Methylobacterium sp. 17SD2-17.</title>
        <authorList>
            <person name="Srinivasan S."/>
        </authorList>
    </citation>
    <scope>NUCLEOTIDE SEQUENCE [LARGE SCALE GENOMIC DNA]</scope>
    <source>
        <strain evidence="2">17SD2-17</strain>
    </source>
</reference>
<dbReference type="EMBL" id="CP029550">
    <property type="protein sequence ID" value="AWN42302.1"/>
    <property type="molecule type" value="Genomic_DNA"/>
</dbReference>
<organism evidence="1 2">
    <name type="scientific">Methylobacterium durans</name>
    <dbReference type="NCBI Taxonomy" id="2202825"/>
    <lineage>
        <taxon>Bacteria</taxon>
        <taxon>Pseudomonadati</taxon>
        <taxon>Pseudomonadota</taxon>
        <taxon>Alphaproteobacteria</taxon>
        <taxon>Hyphomicrobiales</taxon>
        <taxon>Methylobacteriaceae</taxon>
        <taxon>Methylobacterium</taxon>
    </lineage>
</organism>
<sequence length="71" mass="8088">MLYGLYFMACLVAGPVHCEQRVHIFDESVTTPMGCLVVAQPQMADWQSRHPGWRVDRWRCGKPPTDDGARI</sequence>
<proteinExistence type="predicted"/>
<dbReference type="KEGG" id="mets:DK389_19660"/>
<evidence type="ECO:0000313" key="2">
    <source>
        <dbReference type="Proteomes" id="UP000245926"/>
    </source>
</evidence>